<organism evidence="1 2">
    <name type="scientific">Myxococcus fulvus (strain ATCC BAA-855 / HW-1)</name>
    <dbReference type="NCBI Taxonomy" id="483219"/>
    <lineage>
        <taxon>Bacteria</taxon>
        <taxon>Pseudomonadati</taxon>
        <taxon>Myxococcota</taxon>
        <taxon>Myxococcia</taxon>
        <taxon>Myxococcales</taxon>
        <taxon>Cystobacterineae</taxon>
        <taxon>Myxococcaceae</taxon>
        <taxon>Myxococcus</taxon>
    </lineage>
</organism>
<sequence length="130" mass="13699">MQVKSIVMAVVLAAGFLTGCGVPEEAPEGAAEVESAALCSDCGWLYVRCMSRAQTPEARENCEYGRADCEATWCPGAAPEVEAAGVCETACDTRLDQCLRAGGTVATCFYRHSECINNCPIVDATAPARQ</sequence>
<reference evidence="1 2" key="1">
    <citation type="journal article" date="2011" name="J. Bacteriol.">
        <title>Genome sequence of the halotolerant marine bacterium Myxococcus fulvus HW-1.</title>
        <authorList>
            <person name="Li Z.F."/>
            <person name="Li X."/>
            <person name="Liu H."/>
            <person name="Liu X."/>
            <person name="Han K."/>
            <person name="Wu Z.H."/>
            <person name="Hu W."/>
            <person name="Li F.F."/>
            <person name="Li Y.Z."/>
        </authorList>
    </citation>
    <scope>NUCLEOTIDE SEQUENCE [LARGE SCALE GENOMIC DNA]</scope>
    <source>
        <strain evidence="2">ATCC BAA-855 / HW-1</strain>
    </source>
</reference>
<evidence type="ECO:0000313" key="2">
    <source>
        <dbReference type="Proteomes" id="UP000000488"/>
    </source>
</evidence>
<accession>F8CHM5</accession>
<proteinExistence type="predicted"/>
<evidence type="ECO:0000313" key="1">
    <source>
        <dbReference type="EMBL" id="AEI67526.1"/>
    </source>
</evidence>
<dbReference type="PROSITE" id="PS51257">
    <property type="entry name" value="PROKAR_LIPOPROTEIN"/>
    <property type="match status" value="1"/>
</dbReference>
<dbReference type="HOGENOM" id="CLU_1935764_0_0_7"/>
<dbReference type="KEGG" id="mfu:LILAB_28195"/>
<dbReference type="EMBL" id="CP002830">
    <property type="protein sequence ID" value="AEI67526.1"/>
    <property type="molecule type" value="Genomic_DNA"/>
</dbReference>
<protein>
    <recommendedName>
        <fullName evidence="3">Lipoprotein</fullName>
    </recommendedName>
</protein>
<evidence type="ECO:0008006" key="3">
    <source>
        <dbReference type="Google" id="ProtNLM"/>
    </source>
</evidence>
<name>F8CHM5_MYXFH</name>
<dbReference type="AlphaFoldDB" id="F8CHM5"/>
<gene>
    <name evidence="1" type="ordered locus">LILAB_28195</name>
</gene>
<dbReference type="Proteomes" id="UP000000488">
    <property type="component" value="Chromosome"/>
</dbReference>